<dbReference type="EMBL" id="JAUJYN010000004">
    <property type="protein sequence ID" value="KAK1273322.1"/>
    <property type="molecule type" value="Genomic_DNA"/>
</dbReference>
<reference evidence="4" key="2">
    <citation type="submission" date="2023-06" db="EMBL/GenBank/DDBJ databases">
        <authorList>
            <person name="Ma L."/>
            <person name="Liu K.-W."/>
            <person name="Li Z."/>
            <person name="Hsiao Y.-Y."/>
            <person name="Qi Y."/>
            <person name="Fu T."/>
            <person name="Tang G."/>
            <person name="Zhang D."/>
            <person name="Sun W.-H."/>
            <person name="Liu D.-K."/>
            <person name="Li Y."/>
            <person name="Chen G.-Z."/>
            <person name="Liu X.-D."/>
            <person name="Liao X.-Y."/>
            <person name="Jiang Y.-T."/>
            <person name="Yu X."/>
            <person name="Hao Y."/>
            <person name="Huang J."/>
            <person name="Zhao X.-W."/>
            <person name="Ke S."/>
            <person name="Chen Y.-Y."/>
            <person name="Wu W.-L."/>
            <person name="Hsu J.-L."/>
            <person name="Lin Y.-F."/>
            <person name="Huang M.-D."/>
            <person name="Li C.-Y."/>
            <person name="Huang L."/>
            <person name="Wang Z.-W."/>
            <person name="Zhao X."/>
            <person name="Zhong W.-Y."/>
            <person name="Peng D.-H."/>
            <person name="Ahmad S."/>
            <person name="Lan S."/>
            <person name="Zhang J.-S."/>
            <person name="Tsai W.-C."/>
            <person name="Van De Peer Y."/>
            <person name="Liu Z.-J."/>
        </authorList>
    </citation>
    <scope>NUCLEOTIDE SEQUENCE</scope>
    <source>
        <strain evidence="4">SCP</strain>
        <tissue evidence="4">Leaves</tissue>
    </source>
</reference>
<evidence type="ECO:0008006" key="6">
    <source>
        <dbReference type="Google" id="ProtNLM"/>
    </source>
</evidence>
<comment type="similarity">
    <text evidence="1">Belongs to the PPR family. P subfamily.</text>
</comment>
<name>A0AAV9BB50_ACOGR</name>
<dbReference type="Proteomes" id="UP001179952">
    <property type="component" value="Unassembled WGS sequence"/>
</dbReference>
<dbReference type="Gene3D" id="1.25.40.10">
    <property type="entry name" value="Tetratricopeptide repeat domain"/>
    <property type="match status" value="1"/>
</dbReference>
<protein>
    <recommendedName>
        <fullName evidence="6">Pentatricopeptide repeat-containing protein</fullName>
    </recommendedName>
</protein>
<reference evidence="4" key="1">
    <citation type="journal article" date="2023" name="Nat. Commun.">
        <title>Diploid and tetraploid genomes of Acorus and the evolution of monocots.</title>
        <authorList>
            <person name="Ma L."/>
            <person name="Liu K.W."/>
            <person name="Li Z."/>
            <person name="Hsiao Y.Y."/>
            <person name="Qi Y."/>
            <person name="Fu T."/>
            <person name="Tang G.D."/>
            <person name="Zhang D."/>
            <person name="Sun W.H."/>
            <person name="Liu D.K."/>
            <person name="Li Y."/>
            <person name="Chen G.Z."/>
            <person name="Liu X.D."/>
            <person name="Liao X.Y."/>
            <person name="Jiang Y.T."/>
            <person name="Yu X."/>
            <person name="Hao Y."/>
            <person name="Huang J."/>
            <person name="Zhao X.W."/>
            <person name="Ke S."/>
            <person name="Chen Y.Y."/>
            <person name="Wu W.L."/>
            <person name="Hsu J.L."/>
            <person name="Lin Y.F."/>
            <person name="Huang M.D."/>
            <person name="Li C.Y."/>
            <person name="Huang L."/>
            <person name="Wang Z.W."/>
            <person name="Zhao X."/>
            <person name="Zhong W.Y."/>
            <person name="Peng D.H."/>
            <person name="Ahmad S."/>
            <person name="Lan S."/>
            <person name="Zhang J.S."/>
            <person name="Tsai W.C."/>
            <person name="Van de Peer Y."/>
            <person name="Liu Z.J."/>
        </authorList>
    </citation>
    <scope>NUCLEOTIDE SEQUENCE</scope>
    <source>
        <strain evidence="4">SCP</strain>
    </source>
</reference>
<proteinExistence type="inferred from homology"/>
<evidence type="ECO:0000313" key="5">
    <source>
        <dbReference type="Proteomes" id="UP001179952"/>
    </source>
</evidence>
<organism evidence="4 5">
    <name type="scientific">Acorus gramineus</name>
    <name type="common">Dwarf sweet flag</name>
    <dbReference type="NCBI Taxonomy" id="55184"/>
    <lineage>
        <taxon>Eukaryota</taxon>
        <taxon>Viridiplantae</taxon>
        <taxon>Streptophyta</taxon>
        <taxon>Embryophyta</taxon>
        <taxon>Tracheophyta</taxon>
        <taxon>Spermatophyta</taxon>
        <taxon>Magnoliopsida</taxon>
        <taxon>Liliopsida</taxon>
        <taxon>Acoraceae</taxon>
        <taxon>Acorus</taxon>
    </lineage>
</organism>
<dbReference type="PROSITE" id="PS51375">
    <property type="entry name" value="PPR"/>
    <property type="match status" value="1"/>
</dbReference>
<gene>
    <name evidence="4" type="ORF">QJS04_geneDACA022210</name>
</gene>
<evidence type="ECO:0000256" key="1">
    <source>
        <dbReference type="ARBA" id="ARBA00007626"/>
    </source>
</evidence>
<accession>A0AAV9BB50</accession>
<dbReference type="AlphaFoldDB" id="A0AAV9BB50"/>
<keyword evidence="2" id="KW-0677">Repeat</keyword>
<evidence type="ECO:0000256" key="3">
    <source>
        <dbReference type="PROSITE-ProRule" id="PRU00708"/>
    </source>
</evidence>
<sequence length="220" mass="25205">MIRTPPGLVLDAHKRTASVAIRGLIHAGRPKDAIAALNAVKYYLKFDEIAADVVVELWRKGQTGHAGSMMRRFRYRDDLIRTIVETLGPAAAVPMFNDNLHDVLRRERASDADDRTLVSGCDTCYNGWRDYTWIDPREIEKVLIEMEAHGVALNVKTFNIIIYYLAKIRRTDDARLLFHSMERRGFTPNSRTYVIMARAFYKVIRLDEGDEGEKHIASPR</sequence>
<evidence type="ECO:0000256" key="2">
    <source>
        <dbReference type="ARBA" id="ARBA00022737"/>
    </source>
</evidence>
<keyword evidence="5" id="KW-1185">Reference proteome</keyword>
<evidence type="ECO:0000313" key="4">
    <source>
        <dbReference type="EMBL" id="KAK1273322.1"/>
    </source>
</evidence>
<comment type="caution">
    <text evidence="4">The sequence shown here is derived from an EMBL/GenBank/DDBJ whole genome shotgun (WGS) entry which is preliminary data.</text>
</comment>
<feature type="repeat" description="PPR" evidence="3">
    <location>
        <begin position="154"/>
        <end position="188"/>
    </location>
</feature>
<dbReference type="NCBIfam" id="TIGR00756">
    <property type="entry name" value="PPR"/>
    <property type="match status" value="1"/>
</dbReference>
<dbReference type="Pfam" id="PF13041">
    <property type="entry name" value="PPR_2"/>
    <property type="match status" value="1"/>
</dbReference>
<dbReference type="InterPro" id="IPR011990">
    <property type="entry name" value="TPR-like_helical_dom_sf"/>
</dbReference>
<dbReference type="InterPro" id="IPR002885">
    <property type="entry name" value="PPR_rpt"/>
</dbReference>
<dbReference type="PANTHER" id="PTHR47939">
    <property type="entry name" value="MEMBRANE-ASSOCIATED SALT-INDUCIBLE PROTEIN-LIKE"/>
    <property type="match status" value="1"/>
</dbReference>
<dbReference type="PANTHER" id="PTHR47939:SF13">
    <property type="entry name" value="OS03G0201400 PROTEIN"/>
    <property type="match status" value="1"/>
</dbReference>
<dbReference type="InterPro" id="IPR050667">
    <property type="entry name" value="PPR-containing_protein"/>
</dbReference>